<dbReference type="OrthoDB" id="6752614at2759"/>
<dbReference type="InterPro" id="IPR036397">
    <property type="entry name" value="RNaseH_sf"/>
</dbReference>
<proteinExistence type="predicted"/>
<dbReference type="AlphaFoldDB" id="A0A9N9SBK1"/>
<evidence type="ECO:0000313" key="2">
    <source>
        <dbReference type="Proteomes" id="UP001153737"/>
    </source>
</evidence>
<dbReference type="PANTHER" id="PTHR47326:SF1">
    <property type="entry name" value="HTH PSQ-TYPE DOMAIN-CONTAINING PROTEIN"/>
    <property type="match status" value="1"/>
</dbReference>
<accession>A0A9N9SBK1</accession>
<reference evidence="1" key="2">
    <citation type="submission" date="2022-10" db="EMBL/GenBank/DDBJ databases">
        <authorList>
            <consortium name="ENA_rothamsted_submissions"/>
            <consortium name="culmorum"/>
            <person name="King R."/>
        </authorList>
    </citation>
    <scope>NUCLEOTIDE SEQUENCE</scope>
</reference>
<keyword evidence="2" id="KW-1185">Reference proteome</keyword>
<dbReference type="GO" id="GO:0003676">
    <property type="term" value="F:nucleic acid binding"/>
    <property type="evidence" value="ECO:0007669"/>
    <property type="project" value="InterPro"/>
</dbReference>
<evidence type="ECO:0000313" key="1">
    <source>
        <dbReference type="EMBL" id="CAG9813531.1"/>
    </source>
</evidence>
<dbReference type="Gene3D" id="3.30.420.10">
    <property type="entry name" value="Ribonuclease H-like superfamily/Ribonuclease H"/>
    <property type="match status" value="1"/>
</dbReference>
<dbReference type="EMBL" id="OU896707">
    <property type="protein sequence ID" value="CAG9813531.1"/>
    <property type="molecule type" value="Genomic_DNA"/>
</dbReference>
<protein>
    <submittedName>
        <fullName evidence="1">Uncharacterized protein</fullName>
    </submittedName>
</protein>
<dbReference type="PANTHER" id="PTHR47326">
    <property type="entry name" value="TRANSPOSABLE ELEMENT TC3 TRANSPOSASE-LIKE PROTEIN"/>
    <property type="match status" value="1"/>
</dbReference>
<sequence>MIEIGEQLIFRQFFSEFVNSVLKREMTTHFENFTSITMVHTKDEKVEIILIFAVQNECARATARIFNEQHENRNLTHKYILDLVAKFWETGAFANKKRNRMHPITNEINQVEVLGQVAVNPTMSTRQLINRHNCRYWSQNNLHLLREEHTQWPQKLNVWAGILGNTIIGPIFIQGDLNGMANLDMLQNLIEPLIMDAVNTDFDDDGNPNLLAENIFSQQDDAPPHYILQVREWQSQNFPDK</sequence>
<dbReference type="Proteomes" id="UP001153737">
    <property type="component" value="Chromosome 1"/>
</dbReference>
<gene>
    <name evidence="1" type="ORF">PHAECO_LOCUS446</name>
</gene>
<name>A0A9N9SBK1_PHACE</name>
<reference evidence="1" key="1">
    <citation type="submission" date="2022-01" db="EMBL/GenBank/DDBJ databases">
        <authorList>
            <person name="King R."/>
        </authorList>
    </citation>
    <scope>NUCLEOTIDE SEQUENCE</scope>
</reference>
<organism evidence="1 2">
    <name type="scientific">Phaedon cochleariae</name>
    <name type="common">Mustard beetle</name>
    <dbReference type="NCBI Taxonomy" id="80249"/>
    <lineage>
        <taxon>Eukaryota</taxon>
        <taxon>Metazoa</taxon>
        <taxon>Ecdysozoa</taxon>
        <taxon>Arthropoda</taxon>
        <taxon>Hexapoda</taxon>
        <taxon>Insecta</taxon>
        <taxon>Pterygota</taxon>
        <taxon>Neoptera</taxon>
        <taxon>Endopterygota</taxon>
        <taxon>Coleoptera</taxon>
        <taxon>Polyphaga</taxon>
        <taxon>Cucujiformia</taxon>
        <taxon>Chrysomeloidea</taxon>
        <taxon>Chrysomelidae</taxon>
        <taxon>Chrysomelinae</taxon>
        <taxon>Chrysomelini</taxon>
        <taxon>Phaedon</taxon>
    </lineage>
</organism>